<evidence type="ECO:0000256" key="5">
    <source>
        <dbReference type="ARBA" id="ARBA00022989"/>
    </source>
</evidence>
<proteinExistence type="inferred from homology"/>
<comment type="subcellular location">
    <subcellularLocation>
        <location evidence="1">Cell membrane</location>
        <topology evidence="1">Multi-pass membrane protein</topology>
    </subcellularLocation>
</comment>
<dbReference type="Pfam" id="PF20730">
    <property type="entry name" value="YetF_N"/>
    <property type="match status" value="1"/>
</dbReference>
<keyword evidence="5 7" id="KW-1133">Transmembrane helix</keyword>
<dbReference type="InterPro" id="IPR023090">
    <property type="entry name" value="UPF0702_alpha/beta_dom_sf"/>
</dbReference>
<evidence type="ECO:0000256" key="6">
    <source>
        <dbReference type="ARBA" id="ARBA00023136"/>
    </source>
</evidence>
<evidence type="ECO:0000256" key="7">
    <source>
        <dbReference type="SAM" id="Phobius"/>
    </source>
</evidence>
<evidence type="ECO:0000259" key="9">
    <source>
        <dbReference type="Pfam" id="PF20730"/>
    </source>
</evidence>
<gene>
    <name evidence="10" type="ORF">ACFQPF_09125</name>
</gene>
<evidence type="ECO:0000256" key="2">
    <source>
        <dbReference type="ARBA" id="ARBA00006448"/>
    </source>
</evidence>
<protein>
    <submittedName>
        <fullName evidence="10">DUF421 domain-containing protein</fullName>
    </submittedName>
</protein>
<dbReference type="PANTHER" id="PTHR34582">
    <property type="entry name" value="UPF0702 TRANSMEMBRANE PROTEIN YCAP"/>
    <property type="match status" value="1"/>
</dbReference>
<evidence type="ECO:0000256" key="1">
    <source>
        <dbReference type="ARBA" id="ARBA00004651"/>
    </source>
</evidence>
<keyword evidence="3" id="KW-1003">Cell membrane</keyword>
<feature type="domain" description="YetF-like N-terminal transmembrane" evidence="9">
    <location>
        <begin position="6"/>
        <end position="77"/>
    </location>
</feature>
<dbReference type="Proteomes" id="UP001596549">
    <property type="component" value="Unassembled WGS sequence"/>
</dbReference>
<feature type="transmembrane region" description="Helical" evidence="7">
    <location>
        <begin position="58"/>
        <end position="78"/>
    </location>
</feature>
<evidence type="ECO:0000256" key="4">
    <source>
        <dbReference type="ARBA" id="ARBA00022692"/>
    </source>
</evidence>
<dbReference type="InterPro" id="IPR007353">
    <property type="entry name" value="DUF421"/>
</dbReference>
<keyword evidence="4 7" id="KW-0812">Transmembrane</keyword>
<feature type="transmembrane region" description="Helical" evidence="7">
    <location>
        <begin position="6"/>
        <end position="25"/>
    </location>
</feature>
<keyword evidence="6 7" id="KW-0472">Membrane</keyword>
<dbReference type="Pfam" id="PF04239">
    <property type="entry name" value="DUF421"/>
    <property type="match status" value="1"/>
</dbReference>
<feature type="domain" description="YetF C-terminal" evidence="8">
    <location>
        <begin position="80"/>
        <end position="213"/>
    </location>
</feature>
<keyword evidence="11" id="KW-1185">Reference proteome</keyword>
<organism evidence="10 11">
    <name type="scientific">Fictibacillus iocasae</name>
    <dbReference type="NCBI Taxonomy" id="2715437"/>
    <lineage>
        <taxon>Bacteria</taxon>
        <taxon>Bacillati</taxon>
        <taxon>Bacillota</taxon>
        <taxon>Bacilli</taxon>
        <taxon>Bacillales</taxon>
        <taxon>Fictibacillaceae</taxon>
        <taxon>Fictibacillus</taxon>
    </lineage>
</organism>
<dbReference type="Gene3D" id="3.30.240.20">
    <property type="entry name" value="bsu07140 like domains"/>
    <property type="match status" value="2"/>
</dbReference>
<sequence>MNIGSLTAELFFGFIALFILTKVLGKTQITQLTPFDFISSLILGELLGNAIYDSETNLWMIFYAVAVWGGLVYGIEILSQKVKGMRKMLEGAPSIVIREGLIVREELKRNKLDVNQLQNLIRQKGYFSMREIHYAILETNGTISVLPKYMYGSANREELHLQGKEAELPVTVIIDGETIYDNLKTAQLTENMLNQLLSNQGFHSIKEVMYAEMVEGELHAMPIQLPKKIRSTH</sequence>
<dbReference type="PANTHER" id="PTHR34582:SF5">
    <property type="entry name" value="UPF0702 TRANSMEMBRANE PROTEIN YETF"/>
    <property type="match status" value="1"/>
</dbReference>
<comment type="caution">
    <text evidence="10">The sequence shown here is derived from an EMBL/GenBank/DDBJ whole genome shotgun (WGS) entry which is preliminary data.</text>
</comment>
<dbReference type="EMBL" id="JBHTCP010000014">
    <property type="protein sequence ID" value="MFC7371839.1"/>
    <property type="molecule type" value="Genomic_DNA"/>
</dbReference>
<name>A0ABW2NMZ8_9BACL</name>
<evidence type="ECO:0000313" key="10">
    <source>
        <dbReference type="EMBL" id="MFC7371839.1"/>
    </source>
</evidence>
<dbReference type="RefSeq" id="WP_379748809.1">
    <property type="nucleotide sequence ID" value="NZ_JBHTCP010000014.1"/>
</dbReference>
<comment type="similarity">
    <text evidence="2">Belongs to the UPF0702 family.</text>
</comment>
<evidence type="ECO:0000313" key="11">
    <source>
        <dbReference type="Proteomes" id="UP001596549"/>
    </source>
</evidence>
<evidence type="ECO:0000259" key="8">
    <source>
        <dbReference type="Pfam" id="PF04239"/>
    </source>
</evidence>
<accession>A0ABW2NMZ8</accession>
<dbReference type="InterPro" id="IPR048454">
    <property type="entry name" value="YetF_N"/>
</dbReference>
<reference evidence="11" key="1">
    <citation type="journal article" date="2019" name="Int. J. Syst. Evol. Microbiol.">
        <title>The Global Catalogue of Microorganisms (GCM) 10K type strain sequencing project: providing services to taxonomists for standard genome sequencing and annotation.</title>
        <authorList>
            <consortium name="The Broad Institute Genomics Platform"/>
            <consortium name="The Broad Institute Genome Sequencing Center for Infectious Disease"/>
            <person name="Wu L."/>
            <person name="Ma J."/>
        </authorList>
    </citation>
    <scope>NUCLEOTIDE SEQUENCE [LARGE SCALE GENOMIC DNA]</scope>
    <source>
        <strain evidence="11">NBRC 106396</strain>
    </source>
</reference>
<evidence type="ECO:0000256" key="3">
    <source>
        <dbReference type="ARBA" id="ARBA00022475"/>
    </source>
</evidence>